<evidence type="ECO:0000313" key="3">
    <source>
        <dbReference type="EMBL" id="SHO62367.1"/>
    </source>
</evidence>
<organism evidence="3 4">
    <name type="scientific">Pseudoxanthobacter soli DSM 19599</name>
    <dbReference type="NCBI Taxonomy" id="1123029"/>
    <lineage>
        <taxon>Bacteria</taxon>
        <taxon>Pseudomonadati</taxon>
        <taxon>Pseudomonadota</taxon>
        <taxon>Alphaproteobacteria</taxon>
        <taxon>Hyphomicrobiales</taxon>
        <taxon>Segnochrobactraceae</taxon>
        <taxon>Pseudoxanthobacter</taxon>
    </lineage>
</organism>
<evidence type="ECO:0008006" key="5">
    <source>
        <dbReference type="Google" id="ProtNLM"/>
    </source>
</evidence>
<dbReference type="RefSeq" id="WP_073626197.1">
    <property type="nucleotide sequence ID" value="NZ_FRXO01000002.1"/>
</dbReference>
<sequence>MNTCSAFRPGRHHPALYLATLIAFVVYWPVGLALGAYILWGDHFRQLAGDMRSRFDGAFGGSRQGGGFSADFGRTGNVAFDDYRTRELKRLEEERRKLDEMRAEFDAFLRELRRAKDQEEFDRFMANRGNFRPDAPPSGT</sequence>
<evidence type="ECO:0000256" key="2">
    <source>
        <dbReference type="SAM" id="Phobius"/>
    </source>
</evidence>
<dbReference type="EMBL" id="FRXO01000002">
    <property type="protein sequence ID" value="SHO62367.1"/>
    <property type="molecule type" value="Genomic_DNA"/>
</dbReference>
<reference evidence="3 4" key="1">
    <citation type="submission" date="2016-12" db="EMBL/GenBank/DDBJ databases">
        <authorList>
            <person name="Song W.-J."/>
            <person name="Kurnit D.M."/>
        </authorList>
    </citation>
    <scope>NUCLEOTIDE SEQUENCE [LARGE SCALE GENOMIC DNA]</scope>
    <source>
        <strain evidence="3 4">DSM 19599</strain>
    </source>
</reference>
<feature type="coiled-coil region" evidence="1">
    <location>
        <begin position="84"/>
        <end position="118"/>
    </location>
</feature>
<keyword evidence="2" id="KW-0472">Membrane</keyword>
<dbReference type="InterPro" id="IPR021273">
    <property type="entry name" value="DUF2852"/>
</dbReference>
<accession>A0A1M7ZBV5</accession>
<keyword evidence="4" id="KW-1185">Reference proteome</keyword>
<dbReference type="Pfam" id="PF11014">
    <property type="entry name" value="DUF2852"/>
    <property type="match status" value="1"/>
</dbReference>
<keyword evidence="1" id="KW-0175">Coiled coil</keyword>
<dbReference type="STRING" id="1123029.SAMN02745172_00972"/>
<protein>
    <recommendedName>
        <fullName evidence="5">DUF2852 domain-containing protein</fullName>
    </recommendedName>
</protein>
<name>A0A1M7ZBV5_9HYPH</name>
<proteinExistence type="predicted"/>
<feature type="transmembrane region" description="Helical" evidence="2">
    <location>
        <begin position="15"/>
        <end position="40"/>
    </location>
</feature>
<dbReference type="OrthoDB" id="9806878at2"/>
<dbReference type="AlphaFoldDB" id="A0A1M7ZBV5"/>
<gene>
    <name evidence="3" type="ORF">SAMN02745172_00972</name>
</gene>
<keyword evidence="2" id="KW-1133">Transmembrane helix</keyword>
<dbReference type="Proteomes" id="UP000186406">
    <property type="component" value="Unassembled WGS sequence"/>
</dbReference>
<keyword evidence="2" id="KW-0812">Transmembrane</keyword>
<evidence type="ECO:0000256" key="1">
    <source>
        <dbReference type="SAM" id="Coils"/>
    </source>
</evidence>
<evidence type="ECO:0000313" key="4">
    <source>
        <dbReference type="Proteomes" id="UP000186406"/>
    </source>
</evidence>